<gene>
    <name evidence="1" type="ORF">Patl1_12920</name>
</gene>
<proteinExistence type="predicted"/>
<evidence type="ECO:0000313" key="2">
    <source>
        <dbReference type="Proteomes" id="UP001164250"/>
    </source>
</evidence>
<organism evidence="1 2">
    <name type="scientific">Pistacia atlantica</name>
    <dbReference type="NCBI Taxonomy" id="434234"/>
    <lineage>
        <taxon>Eukaryota</taxon>
        <taxon>Viridiplantae</taxon>
        <taxon>Streptophyta</taxon>
        <taxon>Embryophyta</taxon>
        <taxon>Tracheophyta</taxon>
        <taxon>Spermatophyta</taxon>
        <taxon>Magnoliopsida</taxon>
        <taxon>eudicotyledons</taxon>
        <taxon>Gunneridae</taxon>
        <taxon>Pentapetalae</taxon>
        <taxon>rosids</taxon>
        <taxon>malvids</taxon>
        <taxon>Sapindales</taxon>
        <taxon>Anacardiaceae</taxon>
        <taxon>Pistacia</taxon>
    </lineage>
</organism>
<keyword evidence="2" id="KW-1185">Reference proteome</keyword>
<accession>A0ACC1AXU2</accession>
<evidence type="ECO:0000313" key="1">
    <source>
        <dbReference type="EMBL" id="KAJ0091520.1"/>
    </source>
</evidence>
<dbReference type="Proteomes" id="UP001164250">
    <property type="component" value="Chromosome 8"/>
</dbReference>
<comment type="caution">
    <text evidence="1">The sequence shown here is derived from an EMBL/GenBank/DDBJ whole genome shotgun (WGS) entry which is preliminary data.</text>
</comment>
<name>A0ACC1AXU2_9ROSI</name>
<dbReference type="EMBL" id="CM047904">
    <property type="protein sequence ID" value="KAJ0091520.1"/>
    <property type="molecule type" value="Genomic_DNA"/>
</dbReference>
<protein>
    <submittedName>
        <fullName evidence="1">Uncharacterized protein</fullName>
    </submittedName>
</protein>
<sequence length="429" mass="49492">MSQPGVLVIIVLCLFFHVKAQNNSNSDPKNILHPLQPNLAAVIGVFSVVFSLLLLILAYAKFCPLNPFHFISHISNNNNNAHQQTQTFEELIRSSSRSSGIDRAVIESLPFFRFSSLKGSKEGLECAVCISRFEDSEILRLLPKCRHAFHVKCIDQWLESHSSCPLCRYQFDMRDLRSFSYSNSFRFSGNPSNLTDDPNLEFIVQREQDRQASSRFNIGNSFRNTDKGKKEEELLIQEVNRNHQKLLHKFNHKIIVSDVVIKNRWSDVNASDLLFLNSEMLRAVSSNRISRSNSTSGRFYCDLSMNENRVKIREDIEIKRLYESRFGGIETNNSVSSSSFLSTSYNEANSSEVLNAREKRSVSEIINFARFRDFSLRHKFREASPGSSGRKEERIRRLWLPIVQRTVQWFAGGERNLQELDKKRHDLNV</sequence>
<reference evidence="2" key="1">
    <citation type="journal article" date="2023" name="G3 (Bethesda)">
        <title>Genome assembly and association tests identify interacting loci associated with vigor, precocity, and sex in interspecific pistachio rootstocks.</title>
        <authorList>
            <person name="Palmer W."/>
            <person name="Jacygrad E."/>
            <person name="Sagayaradj S."/>
            <person name="Cavanaugh K."/>
            <person name="Han R."/>
            <person name="Bertier L."/>
            <person name="Beede B."/>
            <person name="Kafkas S."/>
            <person name="Golino D."/>
            <person name="Preece J."/>
            <person name="Michelmore R."/>
        </authorList>
    </citation>
    <scope>NUCLEOTIDE SEQUENCE [LARGE SCALE GENOMIC DNA]</scope>
</reference>